<dbReference type="RefSeq" id="WP_223576711.1">
    <property type="nucleotide sequence ID" value="NZ_BAABFU010000001.1"/>
</dbReference>
<evidence type="ECO:0000259" key="1">
    <source>
        <dbReference type="PROSITE" id="PS51832"/>
    </source>
</evidence>
<dbReference type="NCBIfam" id="TIGR00277">
    <property type="entry name" value="HDIG"/>
    <property type="match status" value="1"/>
</dbReference>
<dbReference type="InterPro" id="IPR037522">
    <property type="entry name" value="HD_GYP_dom"/>
</dbReference>
<comment type="caution">
    <text evidence="2">The sequence shown here is derived from an EMBL/GenBank/DDBJ whole genome shotgun (WGS) entry which is preliminary data.</text>
</comment>
<evidence type="ECO:0000313" key="3">
    <source>
        <dbReference type="Proteomes" id="UP001501294"/>
    </source>
</evidence>
<dbReference type="SMART" id="SM00471">
    <property type="entry name" value="HDc"/>
    <property type="match status" value="1"/>
</dbReference>
<dbReference type="InterPro" id="IPR006675">
    <property type="entry name" value="HDIG_dom"/>
</dbReference>
<dbReference type="PANTHER" id="PTHR43155">
    <property type="entry name" value="CYCLIC DI-GMP PHOSPHODIESTERASE PA4108-RELATED"/>
    <property type="match status" value="1"/>
</dbReference>
<reference evidence="3" key="1">
    <citation type="journal article" date="2019" name="Int. J. Syst. Evol. Microbiol.">
        <title>The Global Catalogue of Microorganisms (GCM) 10K type strain sequencing project: providing services to taxonomists for standard genome sequencing and annotation.</title>
        <authorList>
            <consortium name="The Broad Institute Genomics Platform"/>
            <consortium name="The Broad Institute Genome Sequencing Center for Infectious Disease"/>
            <person name="Wu L."/>
            <person name="Ma J."/>
        </authorList>
    </citation>
    <scope>NUCLEOTIDE SEQUENCE [LARGE SCALE GENOMIC DNA]</scope>
    <source>
        <strain evidence="3">JCM 17727</strain>
    </source>
</reference>
<dbReference type="EMBL" id="BAABFU010000001">
    <property type="protein sequence ID" value="GAA4347375.1"/>
    <property type="molecule type" value="Genomic_DNA"/>
</dbReference>
<dbReference type="PROSITE" id="PS51832">
    <property type="entry name" value="HD_GYP"/>
    <property type="match status" value="1"/>
</dbReference>
<dbReference type="Pfam" id="PF11871">
    <property type="entry name" value="DUF3391"/>
    <property type="match status" value="1"/>
</dbReference>
<feature type="domain" description="HD-GYP" evidence="1">
    <location>
        <begin position="165"/>
        <end position="361"/>
    </location>
</feature>
<protein>
    <submittedName>
        <fullName evidence="2">HD-GYP domain-containing protein</fullName>
    </submittedName>
</protein>
<dbReference type="PANTHER" id="PTHR43155:SF2">
    <property type="entry name" value="CYCLIC DI-GMP PHOSPHODIESTERASE PA4108"/>
    <property type="match status" value="1"/>
</dbReference>
<gene>
    <name evidence="2" type="ORF">GCM10023150_09780</name>
</gene>
<dbReference type="Gene3D" id="1.10.3210.10">
    <property type="entry name" value="Hypothetical protein af1432"/>
    <property type="match status" value="1"/>
</dbReference>
<keyword evidence="3" id="KW-1185">Reference proteome</keyword>
<dbReference type="CDD" id="cd00077">
    <property type="entry name" value="HDc"/>
    <property type="match status" value="1"/>
</dbReference>
<dbReference type="Proteomes" id="UP001501294">
    <property type="component" value="Unassembled WGS sequence"/>
</dbReference>
<accession>A0ABP8HYH6</accession>
<name>A0ABP8HYH6_9GAMM</name>
<dbReference type="SUPFAM" id="SSF109604">
    <property type="entry name" value="HD-domain/PDEase-like"/>
    <property type="match status" value="1"/>
</dbReference>
<dbReference type="InterPro" id="IPR021812">
    <property type="entry name" value="DUF3391"/>
</dbReference>
<proteinExistence type="predicted"/>
<organism evidence="2 3">
    <name type="scientific">Kangiella taiwanensis</name>
    <dbReference type="NCBI Taxonomy" id="1079179"/>
    <lineage>
        <taxon>Bacteria</taxon>
        <taxon>Pseudomonadati</taxon>
        <taxon>Pseudomonadota</taxon>
        <taxon>Gammaproteobacteria</taxon>
        <taxon>Kangiellales</taxon>
        <taxon>Kangiellaceae</taxon>
        <taxon>Kangiella</taxon>
    </lineage>
</organism>
<dbReference type="Pfam" id="PF13487">
    <property type="entry name" value="HD_5"/>
    <property type="match status" value="1"/>
</dbReference>
<sequence>MFSSLLQFFGLKPKPEARKSASQRTVTSHKVEKKKIPVAKLTKGMTVVELDRPWTDVPVMFQEVTIESDKEINLLRKYCQHVYIDYHSYKTIYAQQLVNRKREQIYKKPNLTPQQASISLREELPKAQITFDKSHKHINTLMRDVQRDSKIDIEGSKELVSSCVDSILSDETAMFWLSKIKNKDEYTAEHCIRVGILSIAFGKYLQLPRAELELLGLCGMLHDVGKMKVPQHILNKEGPLTEDEYKIVKEHTVLGYVFLRNHGGIDEQVCTAAYNHHERMNGRGYPRKVSAELLSTYDRIIAIVDSYDAMISDRCYRKGMSPSRALSQLYKGQGDLYDEQLIKQFIQMVGVYPVGSMVEFSNGQVGVVLSVNENSKLEPVVELVTDANKNRIKPRAVDLTKQPQDSNGELLRIKTTLADNEVEFDLETFIQGIKGAA</sequence>
<evidence type="ECO:0000313" key="2">
    <source>
        <dbReference type="EMBL" id="GAA4347375.1"/>
    </source>
</evidence>
<dbReference type="InterPro" id="IPR003607">
    <property type="entry name" value="HD/PDEase_dom"/>
</dbReference>